<evidence type="ECO:0008006" key="3">
    <source>
        <dbReference type="Google" id="ProtNLM"/>
    </source>
</evidence>
<proteinExistence type="predicted"/>
<comment type="caution">
    <text evidence="1">The sequence shown here is derived from an EMBL/GenBank/DDBJ whole genome shotgun (WGS) entry which is preliminary data.</text>
</comment>
<reference evidence="1 2" key="1">
    <citation type="submission" date="2020-08" db="EMBL/GenBank/DDBJ databases">
        <title>Sequencing the genomes of 1000 actinobacteria strains.</title>
        <authorList>
            <person name="Klenk H.-P."/>
        </authorList>
    </citation>
    <scope>NUCLEOTIDE SEQUENCE [LARGE SCALE GENOMIC DNA]</scope>
    <source>
        <strain evidence="1 2">DSM 44936</strain>
    </source>
</reference>
<dbReference type="AlphaFoldDB" id="A0A7X0IJN0"/>
<evidence type="ECO:0000313" key="2">
    <source>
        <dbReference type="Proteomes" id="UP000555564"/>
    </source>
</evidence>
<gene>
    <name evidence="1" type="ORF">BJ992_005861</name>
</gene>
<protein>
    <recommendedName>
        <fullName evidence="3">RiboL-PSP-HEPN domain-containing protein</fullName>
    </recommendedName>
</protein>
<accession>A0A7X0IJN0</accession>
<evidence type="ECO:0000313" key="1">
    <source>
        <dbReference type="EMBL" id="MBB6476430.1"/>
    </source>
</evidence>
<keyword evidence="2" id="KW-1185">Reference proteome</keyword>
<sequence>MSSVALTGWIGARRQQLQLLWGIAGGLPSGPTHQASEEVVLAMLVLKLAAEFQGFARDLHDEAVDYFAVHVANGKAAVETILRERMTSERNLDKKNAQADSLLNDFGRLGLTLWSALERADRQAQSWRTELTKFNQMRNALAHDDQARVHLLRQQGYRLDHSTVQTWERTLDSLAQTMDDVVGDYLSALLGVGRPW</sequence>
<name>A0A7X0IJN0_9ACTN</name>
<dbReference type="Proteomes" id="UP000555564">
    <property type="component" value="Unassembled WGS sequence"/>
</dbReference>
<organism evidence="1 2">
    <name type="scientific">Sphaerisporangium rubeum</name>
    <dbReference type="NCBI Taxonomy" id="321317"/>
    <lineage>
        <taxon>Bacteria</taxon>
        <taxon>Bacillati</taxon>
        <taxon>Actinomycetota</taxon>
        <taxon>Actinomycetes</taxon>
        <taxon>Streptosporangiales</taxon>
        <taxon>Streptosporangiaceae</taxon>
        <taxon>Sphaerisporangium</taxon>
    </lineage>
</organism>
<dbReference type="RefSeq" id="WP_184986461.1">
    <property type="nucleotide sequence ID" value="NZ_BAAALO010000110.1"/>
</dbReference>
<dbReference type="EMBL" id="JACHIU010000001">
    <property type="protein sequence ID" value="MBB6476430.1"/>
    <property type="molecule type" value="Genomic_DNA"/>
</dbReference>